<feature type="binding site" evidence="13">
    <location>
        <position position="687"/>
    </location>
    <ligand>
        <name>ATP</name>
        <dbReference type="ChEBI" id="CHEBI:30616"/>
    </ligand>
</feature>
<dbReference type="SFLD" id="SFLDG00002">
    <property type="entry name" value="C1.7:_P-type_atpase_like"/>
    <property type="match status" value="1"/>
</dbReference>
<name>A0A819CK73_9BILA</name>
<comment type="subcellular location">
    <subcellularLocation>
        <location evidence="1 15">Membrane</location>
        <topology evidence="1 15">Multi-pass membrane protein</topology>
    </subcellularLocation>
</comment>
<feature type="binding site" evidence="13">
    <location>
        <position position="428"/>
    </location>
    <ligand>
        <name>ATP</name>
        <dbReference type="ChEBI" id="CHEBI:30616"/>
    </ligand>
</feature>
<dbReference type="InterPro" id="IPR036412">
    <property type="entry name" value="HAD-like_sf"/>
</dbReference>
<dbReference type="PANTHER" id="PTHR24092">
    <property type="entry name" value="PROBABLE PHOSPHOLIPID-TRANSPORTING ATPASE"/>
    <property type="match status" value="1"/>
</dbReference>
<dbReference type="InterPro" id="IPR023214">
    <property type="entry name" value="HAD_sf"/>
</dbReference>
<feature type="transmembrane region" description="Helical" evidence="15">
    <location>
        <begin position="1033"/>
        <end position="1052"/>
    </location>
</feature>
<dbReference type="PROSITE" id="PS00154">
    <property type="entry name" value="ATPASE_E1_E2"/>
    <property type="match status" value="1"/>
</dbReference>
<dbReference type="NCBIfam" id="TIGR01494">
    <property type="entry name" value="ATPase_P-type"/>
    <property type="match status" value="1"/>
</dbReference>
<comment type="catalytic activity">
    <reaction evidence="11 15">
        <text>ATP + H2O + phospholipidSide 1 = ADP + phosphate + phospholipidSide 2.</text>
        <dbReference type="EC" id="7.6.2.1"/>
    </reaction>
</comment>
<dbReference type="InterPro" id="IPR044492">
    <property type="entry name" value="P_typ_ATPase_HD_dom"/>
</dbReference>
<feature type="transmembrane region" description="Helical" evidence="15">
    <location>
        <begin position="115"/>
        <end position="134"/>
    </location>
</feature>
<keyword evidence="10 15" id="KW-0472">Membrane</keyword>
<evidence type="ECO:0000256" key="11">
    <source>
        <dbReference type="ARBA" id="ARBA00034036"/>
    </source>
</evidence>
<dbReference type="Pfam" id="PF16209">
    <property type="entry name" value="PhoLip_ATPase_N"/>
    <property type="match status" value="1"/>
</dbReference>
<dbReference type="PRINTS" id="PR00119">
    <property type="entry name" value="CATATPASE"/>
</dbReference>
<feature type="binding site" evidence="13">
    <location>
        <position position="606"/>
    </location>
    <ligand>
        <name>ATP</name>
        <dbReference type="ChEBI" id="CHEBI:30616"/>
    </ligand>
</feature>
<keyword evidence="4 14" id="KW-0479">Metal-binding</keyword>
<feature type="binding site" evidence="13">
    <location>
        <position position="686"/>
    </location>
    <ligand>
        <name>ATP</name>
        <dbReference type="ChEBI" id="CHEBI:30616"/>
    </ligand>
</feature>
<feature type="binding site" evidence="13">
    <location>
        <position position="841"/>
    </location>
    <ligand>
        <name>ATP</name>
        <dbReference type="ChEBI" id="CHEBI:30616"/>
    </ligand>
</feature>
<dbReference type="InterPro" id="IPR023298">
    <property type="entry name" value="ATPase_P-typ_TM_dom_sf"/>
</dbReference>
<feature type="transmembrane region" description="Helical" evidence="15">
    <location>
        <begin position="950"/>
        <end position="971"/>
    </location>
</feature>
<evidence type="ECO:0000256" key="12">
    <source>
        <dbReference type="PIRSR" id="PIRSR606539-1"/>
    </source>
</evidence>
<dbReference type="Proteomes" id="UP000663889">
    <property type="component" value="Unassembled WGS sequence"/>
</dbReference>
<feature type="binding site" evidence="13">
    <location>
        <position position="688"/>
    </location>
    <ligand>
        <name>ATP</name>
        <dbReference type="ChEBI" id="CHEBI:30616"/>
    </ligand>
</feature>
<dbReference type="InterPro" id="IPR032631">
    <property type="entry name" value="P-type_ATPase_N"/>
</dbReference>
<feature type="binding site" evidence="13">
    <location>
        <position position="549"/>
    </location>
    <ligand>
        <name>ATP</name>
        <dbReference type="ChEBI" id="CHEBI:30616"/>
    </ligand>
</feature>
<dbReference type="EMBL" id="CAJOBE010002309">
    <property type="protein sequence ID" value="CAF3813670.1"/>
    <property type="molecule type" value="Genomic_DNA"/>
</dbReference>
<feature type="domain" description="P-type ATPase N-terminal" evidence="18">
    <location>
        <begin position="61"/>
        <end position="115"/>
    </location>
</feature>
<feature type="transmembrane region" description="Helical" evidence="15">
    <location>
        <begin position="365"/>
        <end position="387"/>
    </location>
</feature>
<feature type="transmembrane region" description="Helical" evidence="15">
    <location>
        <begin position="1059"/>
        <end position="1079"/>
    </location>
</feature>
<evidence type="ECO:0000256" key="6">
    <source>
        <dbReference type="ARBA" id="ARBA00022840"/>
    </source>
</evidence>
<feature type="binding site" evidence="13">
    <location>
        <position position="865"/>
    </location>
    <ligand>
        <name>ATP</name>
        <dbReference type="ChEBI" id="CHEBI:30616"/>
    </ligand>
</feature>
<keyword evidence="8 15" id="KW-1278">Translocase</keyword>
<dbReference type="EC" id="7.6.2.1" evidence="15"/>
<keyword evidence="5 13" id="KW-0547">Nucleotide-binding</keyword>
<evidence type="ECO:0000256" key="17">
    <source>
        <dbReference type="SAM" id="MobiDB-lite"/>
    </source>
</evidence>
<evidence type="ECO:0000259" key="18">
    <source>
        <dbReference type="Pfam" id="PF16209"/>
    </source>
</evidence>
<dbReference type="InterPro" id="IPR018303">
    <property type="entry name" value="ATPase_P-typ_P_site"/>
</dbReference>
<dbReference type="FunFam" id="3.40.50.1000:FF:000001">
    <property type="entry name" value="Phospholipid-transporting ATPase IC"/>
    <property type="match status" value="1"/>
</dbReference>
<evidence type="ECO:0000256" key="10">
    <source>
        <dbReference type="ARBA" id="ARBA00023136"/>
    </source>
</evidence>
<evidence type="ECO:0000313" key="20">
    <source>
        <dbReference type="EMBL" id="CAF1346459.1"/>
    </source>
</evidence>
<gene>
    <name evidence="21" type="ORF">FNK824_LOCUS15724</name>
    <name evidence="20" type="ORF">SEV965_LOCUS28623</name>
</gene>
<dbReference type="SUPFAM" id="SSF56784">
    <property type="entry name" value="HAD-like"/>
    <property type="match status" value="1"/>
</dbReference>
<evidence type="ECO:0000313" key="22">
    <source>
        <dbReference type="Proteomes" id="UP000663874"/>
    </source>
</evidence>
<dbReference type="GO" id="GO:0005524">
    <property type="term" value="F:ATP binding"/>
    <property type="evidence" value="ECO:0007669"/>
    <property type="project" value="UniProtKB-UniRule"/>
</dbReference>
<dbReference type="InterPro" id="IPR023299">
    <property type="entry name" value="ATPase_P-typ_cyto_dom_N"/>
</dbReference>
<feature type="binding site" evidence="13">
    <location>
        <position position="864"/>
    </location>
    <ligand>
        <name>ATP</name>
        <dbReference type="ChEBI" id="CHEBI:30616"/>
    </ligand>
</feature>
<feature type="compositionally biased region" description="Low complexity" evidence="17">
    <location>
        <begin position="715"/>
        <end position="730"/>
    </location>
</feature>
<organism evidence="21 22">
    <name type="scientific">Rotaria sordida</name>
    <dbReference type="NCBI Taxonomy" id="392033"/>
    <lineage>
        <taxon>Eukaryota</taxon>
        <taxon>Metazoa</taxon>
        <taxon>Spiralia</taxon>
        <taxon>Gnathifera</taxon>
        <taxon>Rotifera</taxon>
        <taxon>Eurotatoria</taxon>
        <taxon>Bdelloidea</taxon>
        <taxon>Philodinida</taxon>
        <taxon>Philodinidae</taxon>
        <taxon>Rotaria</taxon>
    </lineage>
</organism>
<evidence type="ECO:0000256" key="8">
    <source>
        <dbReference type="ARBA" id="ARBA00022967"/>
    </source>
</evidence>
<dbReference type="Gene3D" id="3.40.50.1000">
    <property type="entry name" value="HAD superfamily/HAD-like"/>
    <property type="match status" value="1"/>
</dbReference>
<evidence type="ECO:0000256" key="3">
    <source>
        <dbReference type="ARBA" id="ARBA00022692"/>
    </source>
</evidence>
<comment type="caution">
    <text evidence="21">The sequence shown here is derived from an EMBL/GenBank/DDBJ whole genome shotgun (WGS) entry which is preliminary data.</text>
</comment>
<dbReference type="SUPFAM" id="SSF81665">
    <property type="entry name" value="Calcium ATPase, transmembrane domain M"/>
    <property type="match status" value="1"/>
</dbReference>
<feature type="binding site" evidence="14">
    <location>
        <position position="861"/>
    </location>
    <ligand>
        <name>Mg(2+)</name>
        <dbReference type="ChEBI" id="CHEBI:18420"/>
    </ligand>
</feature>
<feature type="domain" description="P-type ATPase C-terminal" evidence="19">
    <location>
        <begin position="888"/>
        <end position="1131"/>
    </location>
</feature>
<dbReference type="AlphaFoldDB" id="A0A819CK73"/>
<evidence type="ECO:0000256" key="15">
    <source>
        <dbReference type="RuleBase" id="RU362033"/>
    </source>
</evidence>
<evidence type="ECO:0000256" key="1">
    <source>
        <dbReference type="ARBA" id="ARBA00004141"/>
    </source>
</evidence>
<dbReference type="InterPro" id="IPR006539">
    <property type="entry name" value="P-type_ATPase_IV"/>
</dbReference>
<dbReference type="Gene3D" id="3.40.1110.10">
    <property type="entry name" value="Calcium-transporting ATPase, cytoplasmic domain N"/>
    <property type="match status" value="1"/>
</dbReference>
<feature type="binding site" evidence="14">
    <location>
        <position position="429"/>
    </location>
    <ligand>
        <name>Mg(2+)</name>
        <dbReference type="ChEBI" id="CHEBI:18420"/>
    </ligand>
</feature>
<evidence type="ECO:0000259" key="19">
    <source>
        <dbReference type="Pfam" id="PF16212"/>
    </source>
</evidence>
<dbReference type="SUPFAM" id="SSF81660">
    <property type="entry name" value="Metal cation-transporting ATPase, ATP-binding domain N"/>
    <property type="match status" value="1"/>
</dbReference>
<dbReference type="EMBL" id="CAJNOU010002748">
    <property type="protein sequence ID" value="CAF1346459.1"/>
    <property type="molecule type" value="Genomic_DNA"/>
</dbReference>
<dbReference type="SFLD" id="SFLDF00027">
    <property type="entry name" value="p-type_atpase"/>
    <property type="match status" value="1"/>
</dbReference>
<dbReference type="SFLD" id="SFLDS00003">
    <property type="entry name" value="Haloacid_Dehalogenase"/>
    <property type="match status" value="1"/>
</dbReference>
<feature type="region of interest" description="Disordered" evidence="17">
    <location>
        <begin position="712"/>
        <end position="731"/>
    </location>
</feature>
<evidence type="ECO:0000256" key="4">
    <source>
        <dbReference type="ARBA" id="ARBA00022723"/>
    </source>
</evidence>
<proteinExistence type="inferred from homology"/>
<feature type="binding site" evidence="14">
    <location>
        <position position="865"/>
    </location>
    <ligand>
        <name>Mg(2+)</name>
        <dbReference type="ChEBI" id="CHEBI:18420"/>
    </ligand>
</feature>
<evidence type="ECO:0000256" key="7">
    <source>
        <dbReference type="ARBA" id="ARBA00022842"/>
    </source>
</evidence>
<sequence length="1135" mass="129390">MGNFVFAPLLHRRSKLIINSNTDETSMNSQSSTAEYKDYRVSYDVTSNIESYPWYDIKNRKKHKSQTNCIRTTRYNILTFIPKNLFEQFHRVANIYFAVLIGLNWVPMINALAKTVAFIPLTVILVITGVKDLVEDLKRWRSDAKINKQLTEVYDKTSRTFVQCKWQDLSVGSIVRIHADQTVPADILLLSSASYESTCYLDTAAIDGETNLKQKIIPSCFLNISKPEETKFELQCDQPNEDIYHFHGRITFSSDTNIYPCDNNNILLRGCVLRITDYVDGIIVYAGNQTKVIRSSKKTSSKHSRIEKYINRDVLCSSVFLIFLCLLGAGLSLRLERSFGNKWIYIPFILDNPFQNAAGHFFTSALRFVILFQVMVPIALYVSLDIVRVLQMYRIGRDKNLKYDHSISCHTFTINEDLGQIGYIFSDKTGTLTQNELIFRAVSIGGVKYSNRSELPNEHDPLIHQFLTALAICNTSFMVHEQRELMYRLDYQPKYEGDNADDLVLCQAASDFGVRMISRSAKTIVVRYIDSTDTQKEDIEYEILCLLPFDSSRRRMSIIVRTNNKIYLYIKGAETSILPNLSDSNDQDLKTITEQHGMDFAEQGYRSLLVAYREISFEDFENWFEQYQNAANALDNHEEAIADAANRIETNLILAGLTAVEDKLQDGVPKAIATLRCAGIKIWLLTGDKQATALSTAQAASLVNMAQTVHSDNDSLSSTSLSSSSSSSSSQNNESVITAWDFSETAQAHLKQRTHMIYYKSQLNEMNQQSDTQHQATIDEIRTSETIARISQDITAQQLPVCLVVTGDDLSLILRYRPKEFIRVAGQCQSVILCRVSATQKRELVTIAKSVFEHRILAIGDGANDVGMIRRSHCGVAVRGREGSQAVAAGDFAVDRFECLLNLLLVHGAWCFTRTSELILYTFMHNCQFVLVIFYYQLFNAYSGTACLHSLYLVLYTSLFTVLPQCAAALFDEHISAERALREPELYQYTLNGKSYRKHSYWINIFDAIWQSTIIFFINYYSYQHQSNIDVLSFGFLLTFSMMTTSLLHVLIQTSRIDWSVVGSTILSFLVFIIFTLIYDDVCVACSPYENPYKVSYRTFRQGRFWFANLFILITALLPRFTVKCVYNTIRNPLN</sequence>
<dbReference type="GO" id="GO:0016887">
    <property type="term" value="F:ATP hydrolysis activity"/>
    <property type="evidence" value="ECO:0007669"/>
    <property type="project" value="InterPro"/>
</dbReference>
<keyword evidence="3 15" id="KW-0812">Transmembrane</keyword>
<feature type="binding site" evidence="13">
    <location>
        <position position="835"/>
    </location>
    <ligand>
        <name>ATP</name>
        <dbReference type="ChEBI" id="CHEBI:30616"/>
    </ligand>
</feature>
<feature type="binding site" evidence="13">
    <location>
        <position position="571"/>
    </location>
    <ligand>
        <name>ATP</name>
        <dbReference type="ChEBI" id="CHEBI:30616"/>
    </ligand>
</feature>
<evidence type="ECO:0000313" key="21">
    <source>
        <dbReference type="EMBL" id="CAF3813670.1"/>
    </source>
</evidence>
<feature type="binding site" evidence="14">
    <location>
        <position position="427"/>
    </location>
    <ligand>
        <name>Mg(2+)</name>
        <dbReference type="ChEBI" id="CHEBI:18420"/>
    </ligand>
</feature>
<dbReference type="Pfam" id="PF16212">
    <property type="entry name" value="PhoLip_ATPase_C"/>
    <property type="match status" value="1"/>
</dbReference>
<dbReference type="GO" id="GO:0045332">
    <property type="term" value="P:phospholipid translocation"/>
    <property type="evidence" value="ECO:0007669"/>
    <property type="project" value="TreeGrafter"/>
</dbReference>
<keyword evidence="9 15" id="KW-1133">Transmembrane helix</keyword>
<feature type="transmembrane region" description="Helical" evidence="15">
    <location>
        <begin position="314"/>
        <end position="333"/>
    </location>
</feature>
<dbReference type="GO" id="GO:0005886">
    <property type="term" value="C:plasma membrane"/>
    <property type="evidence" value="ECO:0007669"/>
    <property type="project" value="TreeGrafter"/>
</dbReference>
<dbReference type="GO" id="GO:0140326">
    <property type="term" value="F:ATPase-coupled intramembrane lipid transporter activity"/>
    <property type="evidence" value="ECO:0007669"/>
    <property type="project" value="UniProtKB-EC"/>
</dbReference>
<dbReference type="PANTHER" id="PTHR24092:SF218">
    <property type="entry name" value="PHOSPHOLIPID-TRANSPORTING ATPASE"/>
    <property type="match status" value="1"/>
</dbReference>
<dbReference type="GO" id="GO:0000287">
    <property type="term" value="F:magnesium ion binding"/>
    <property type="evidence" value="ECO:0007669"/>
    <property type="project" value="UniProtKB-UniRule"/>
</dbReference>
<keyword evidence="7 14" id="KW-0460">Magnesium</keyword>
<accession>A0A819CK73</accession>
<keyword evidence="16" id="KW-0175">Coiled coil</keyword>
<dbReference type="SUPFAM" id="SSF81653">
    <property type="entry name" value="Calcium ATPase, transduction domain A"/>
    <property type="match status" value="1"/>
</dbReference>
<feature type="binding site" evidence="13">
    <location>
        <position position="427"/>
    </location>
    <ligand>
        <name>ATP</name>
        <dbReference type="ChEBI" id="CHEBI:30616"/>
    </ligand>
</feature>
<evidence type="ECO:0000256" key="14">
    <source>
        <dbReference type="PIRSR" id="PIRSR606539-3"/>
    </source>
</evidence>
<dbReference type="InterPro" id="IPR032630">
    <property type="entry name" value="P_typ_ATPase_c"/>
</dbReference>
<keyword evidence="6 13" id="KW-0067">ATP-binding</keyword>
<dbReference type="InterPro" id="IPR008250">
    <property type="entry name" value="ATPase_P-typ_transduc_dom_A_sf"/>
</dbReference>
<feature type="transmembrane region" description="Helical" evidence="15">
    <location>
        <begin position="918"/>
        <end position="938"/>
    </location>
</feature>
<dbReference type="FunFam" id="2.70.150.10:FF:000054">
    <property type="entry name" value="Phospholipid-transporting ATPase"/>
    <property type="match status" value="1"/>
</dbReference>
<evidence type="ECO:0000256" key="2">
    <source>
        <dbReference type="ARBA" id="ARBA00008109"/>
    </source>
</evidence>
<feature type="binding site" evidence="13">
    <location>
        <position position="429"/>
    </location>
    <ligand>
        <name>ATP</name>
        <dbReference type="ChEBI" id="CHEBI:30616"/>
    </ligand>
</feature>
<comment type="similarity">
    <text evidence="2 15">Belongs to the cation transport ATPase (P-type) (TC 3.A.3) family. Type IV subfamily.</text>
</comment>
<feature type="transmembrane region" description="Helical" evidence="15">
    <location>
        <begin position="1001"/>
        <end position="1021"/>
    </location>
</feature>
<evidence type="ECO:0000256" key="13">
    <source>
        <dbReference type="PIRSR" id="PIRSR606539-2"/>
    </source>
</evidence>
<dbReference type="InterPro" id="IPR001757">
    <property type="entry name" value="P_typ_ATPase"/>
</dbReference>
<dbReference type="Pfam" id="PF13246">
    <property type="entry name" value="Cation_ATPase"/>
    <property type="match status" value="1"/>
</dbReference>
<feature type="coiled-coil region" evidence="16">
    <location>
        <begin position="620"/>
        <end position="647"/>
    </location>
</feature>
<dbReference type="Gene3D" id="2.70.150.10">
    <property type="entry name" value="Calcium-transporting ATPase, cytoplasmic transduction domain A"/>
    <property type="match status" value="1"/>
</dbReference>
<evidence type="ECO:0000256" key="5">
    <source>
        <dbReference type="ARBA" id="ARBA00022741"/>
    </source>
</evidence>
<feature type="active site" description="4-aspartylphosphate intermediate" evidence="12">
    <location>
        <position position="427"/>
    </location>
</feature>
<evidence type="ECO:0000256" key="9">
    <source>
        <dbReference type="ARBA" id="ARBA00022989"/>
    </source>
</evidence>
<comment type="cofactor">
    <cofactor evidence="14">
        <name>Mg(2+)</name>
        <dbReference type="ChEBI" id="CHEBI:18420"/>
    </cofactor>
</comment>
<dbReference type="NCBIfam" id="TIGR01652">
    <property type="entry name" value="ATPase-Plipid"/>
    <property type="match status" value="1"/>
</dbReference>
<protein>
    <recommendedName>
        <fullName evidence="15">Phospholipid-transporting ATPase</fullName>
        <ecNumber evidence="15">7.6.2.1</ecNumber>
    </recommendedName>
</protein>
<evidence type="ECO:0000256" key="16">
    <source>
        <dbReference type="SAM" id="Coils"/>
    </source>
</evidence>
<dbReference type="Proteomes" id="UP000663874">
    <property type="component" value="Unassembled WGS sequence"/>
</dbReference>
<reference evidence="21" key="1">
    <citation type="submission" date="2021-02" db="EMBL/GenBank/DDBJ databases">
        <authorList>
            <person name="Nowell W R."/>
        </authorList>
    </citation>
    <scope>NUCLEOTIDE SEQUENCE</scope>
</reference>
<feature type="transmembrane region" description="Helical" evidence="15">
    <location>
        <begin position="1105"/>
        <end position="1123"/>
    </location>
</feature>